<protein>
    <recommendedName>
        <fullName evidence="1">YrdC-like domain-containing protein</fullName>
    </recommendedName>
</protein>
<evidence type="ECO:0000313" key="2">
    <source>
        <dbReference type="EMBL" id="OOP57797.1"/>
    </source>
</evidence>
<dbReference type="InterPro" id="IPR051060">
    <property type="entry name" value="Carbamoyltrans_HypF-like"/>
</dbReference>
<comment type="caution">
    <text evidence="2">The sequence shown here is derived from an EMBL/GenBank/DDBJ whole genome shotgun (WGS) entry which is preliminary data.</text>
</comment>
<dbReference type="PANTHER" id="PTHR42959">
    <property type="entry name" value="CARBAMOYLTRANSFERASE"/>
    <property type="match status" value="1"/>
</dbReference>
<name>A0A1V4AXE0_9BACT</name>
<dbReference type="PANTHER" id="PTHR42959:SF1">
    <property type="entry name" value="CARBAMOYLTRANSFERASE HYPF"/>
    <property type="match status" value="1"/>
</dbReference>
<proteinExistence type="predicted"/>
<dbReference type="GO" id="GO:0051604">
    <property type="term" value="P:protein maturation"/>
    <property type="evidence" value="ECO:0007669"/>
    <property type="project" value="TreeGrafter"/>
</dbReference>
<evidence type="ECO:0000313" key="3">
    <source>
        <dbReference type="Proteomes" id="UP000189681"/>
    </source>
</evidence>
<dbReference type="EMBL" id="AYTS01000013">
    <property type="protein sequence ID" value="OOP57797.1"/>
    <property type="molecule type" value="Genomic_DNA"/>
</dbReference>
<reference evidence="2 3" key="1">
    <citation type="journal article" date="2017" name="Water Res.">
        <title>Discovery and metagenomic analysis of an anammox bacterial enrichment related to Candidatus "Brocadia caroliniensis" in a full-scale glycerol-fed nitritation-denitritation separate centrate treatment process.</title>
        <authorList>
            <person name="Park H."/>
            <person name="Brotto A.C."/>
            <person name="van Loosdrecht M.C."/>
            <person name="Chandran K."/>
        </authorList>
    </citation>
    <scope>NUCLEOTIDE SEQUENCE [LARGE SCALE GENOMIC DNA]</scope>
    <source>
        <strain evidence="2">26THWARD</strain>
    </source>
</reference>
<evidence type="ECO:0000259" key="1">
    <source>
        <dbReference type="Pfam" id="PF01300"/>
    </source>
</evidence>
<dbReference type="GO" id="GO:0016743">
    <property type="term" value="F:carboxyl- or carbamoyltransferase activity"/>
    <property type="evidence" value="ECO:0007669"/>
    <property type="project" value="TreeGrafter"/>
</dbReference>
<dbReference type="Pfam" id="PF01300">
    <property type="entry name" value="Sua5_yciO_yrdC"/>
    <property type="match status" value="1"/>
</dbReference>
<dbReference type="GO" id="GO:0003725">
    <property type="term" value="F:double-stranded RNA binding"/>
    <property type="evidence" value="ECO:0007669"/>
    <property type="project" value="InterPro"/>
</dbReference>
<dbReference type="Gene3D" id="3.30.110.120">
    <property type="match status" value="1"/>
</dbReference>
<accession>A0A1V4AXE0</accession>
<feature type="domain" description="YrdC-like" evidence="1">
    <location>
        <begin position="32"/>
        <end position="97"/>
    </location>
</feature>
<dbReference type="InterPro" id="IPR017945">
    <property type="entry name" value="DHBP_synth_RibB-like_a/b_dom"/>
</dbReference>
<gene>
    <name evidence="2" type="ORF">AYP45_01305</name>
</gene>
<dbReference type="InterPro" id="IPR006070">
    <property type="entry name" value="Sua5-like_dom"/>
</dbReference>
<sequence>MDVNGRVPQISVSDLHLKTQNQQTVLKKTIKLLKKGAMLAIEGLGGFHLTGDAANSGTVTTLRESKRRPKKPFELMAQDREGIKTFCTHPDKKEVAFAVTSSSHRNPGKEIS</sequence>
<dbReference type="Proteomes" id="UP000189681">
    <property type="component" value="Unassembled WGS sequence"/>
</dbReference>
<dbReference type="STRING" id="1004156.AYP45_01305"/>
<organism evidence="2 3">
    <name type="scientific">Candidatus Brocadia carolinensis</name>
    <dbReference type="NCBI Taxonomy" id="1004156"/>
    <lineage>
        <taxon>Bacteria</taxon>
        <taxon>Pseudomonadati</taxon>
        <taxon>Planctomycetota</taxon>
        <taxon>Candidatus Brocadiia</taxon>
        <taxon>Candidatus Brocadiales</taxon>
        <taxon>Candidatus Brocadiaceae</taxon>
        <taxon>Candidatus Brocadia</taxon>
    </lineage>
</organism>
<dbReference type="AlphaFoldDB" id="A0A1V4AXE0"/>
<dbReference type="SUPFAM" id="SSF55821">
    <property type="entry name" value="YrdC/RibB"/>
    <property type="match status" value="1"/>
</dbReference>
<dbReference type="GO" id="GO:0008270">
    <property type="term" value="F:zinc ion binding"/>
    <property type="evidence" value="ECO:0007669"/>
    <property type="project" value="TreeGrafter"/>
</dbReference>
<dbReference type="Gene3D" id="3.90.870.50">
    <property type="match status" value="1"/>
</dbReference>